<reference evidence="2" key="1">
    <citation type="submission" date="2022-06" db="EMBL/GenBank/DDBJ databases">
        <authorList>
            <consortium name="SYNGENTA / RWTH Aachen University"/>
        </authorList>
    </citation>
    <scope>NUCLEOTIDE SEQUENCE</scope>
</reference>
<feature type="region of interest" description="Disordered" evidence="1">
    <location>
        <begin position="1"/>
        <end position="22"/>
    </location>
</feature>
<comment type="caution">
    <text evidence="2">The sequence shown here is derived from an EMBL/GenBank/DDBJ whole genome shotgun (WGS) entry which is preliminary data.</text>
</comment>
<gene>
    <name evidence="2" type="ORF">PPACK8108_LOCUS4177</name>
</gene>
<protein>
    <submittedName>
        <fullName evidence="2">Uncharacterized protein</fullName>
    </submittedName>
</protein>
<dbReference type="EMBL" id="CALTRL010000759">
    <property type="protein sequence ID" value="CAH7669546.1"/>
    <property type="molecule type" value="Genomic_DNA"/>
</dbReference>
<sequence>MALWAGHSKAVPAGPGRDGWERNRRMRQAEVGLDAKGLLAKAGLNRDDLGRGSYG</sequence>
<dbReference type="Proteomes" id="UP001153365">
    <property type="component" value="Unassembled WGS sequence"/>
</dbReference>
<accession>A0AAV0AMR7</accession>
<evidence type="ECO:0000313" key="2">
    <source>
        <dbReference type="EMBL" id="CAH7669546.1"/>
    </source>
</evidence>
<name>A0AAV0AMR7_PHAPC</name>
<evidence type="ECO:0000256" key="1">
    <source>
        <dbReference type="SAM" id="MobiDB-lite"/>
    </source>
</evidence>
<proteinExistence type="predicted"/>
<evidence type="ECO:0000313" key="3">
    <source>
        <dbReference type="Proteomes" id="UP001153365"/>
    </source>
</evidence>
<dbReference type="AlphaFoldDB" id="A0AAV0AMR7"/>
<organism evidence="2 3">
    <name type="scientific">Phakopsora pachyrhizi</name>
    <name type="common">Asian soybean rust disease fungus</name>
    <dbReference type="NCBI Taxonomy" id="170000"/>
    <lineage>
        <taxon>Eukaryota</taxon>
        <taxon>Fungi</taxon>
        <taxon>Dikarya</taxon>
        <taxon>Basidiomycota</taxon>
        <taxon>Pucciniomycotina</taxon>
        <taxon>Pucciniomycetes</taxon>
        <taxon>Pucciniales</taxon>
        <taxon>Phakopsoraceae</taxon>
        <taxon>Phakopsora</taxon>
    </lineage>
</organism>
<keyword evidence="3" id="KW-1185">Reference proteome</keyword>